<gene>
    <name evidence="2" type="ORF">RM780_19045</name>
</gene>
<organism evidence="2 3">
    <name type="scientific">Streptomyces boetiae</name>
    <dbReference type="NCBI Taxonomy" id="3075541"/>
    <lineage>
        <taxon>Bacteria</taxon>
        <taxon>Bacillati</taxon>
        <taxon>Actinomycetota</taxon>
        <taxon>Actinomycetes</taxon>
        <taxon>Kitasatosporales</taxon>
        <taxon>Streptomycetaceae</taxon>
        <taxon>Streptomyces</taxon>
    </lineage>
</organism>
<feature type="transmembrane region" description="Helical" evidence="1">
    <location>
        <begin position="180"/>
        <end position="200"/>
    </location>
</feature>
<sequence>MNARRAGGVLAGLLGTASAVGAALYLLVYLNRWEWQRALLCGVLLLIVEVPLVAAVLLGRVGRLRRELAENGSRVEEVLRRLEQGREAEGGGRHRFAWLDEPGGGRTFVFVPVLMATGAALAVVALCVQKVASATARPGAERRLAGRLARLAAPPGGVRGVRPAEPPPPPVPPARPRRTALLLAAGAVAAVAAFLLVDAVSDATQTRPSRPPSDSAASAVVFRVTVRNTDRGEAVDQAARALWEDCRRSTSALRDRAPLARLEPGVFTGVLRPALTAHDLRRLRGCLADTRADRTGAEVLGVAQVTHP</sequence>
<reference evidence="3" key="1">
    <citation type="submission" date="2023-07" db="EMBL/GenBank/DDBJ databases">
        <title>30 novel species of actinomycetes from the DSMZ collection.</title>
        <authorList>
            <person name="Nouioui I."/>
        </authorList>
    </citation>
    <scope>NUCLEOTIDE SEQUENCE [LARGE SCALE GENOMIC DNA]</scope>
    <source>
        <strain evidence="3">DSM 44917</strain>
    </source>
</reference>
<feature type="transmembrane region" description="Helical" evidence="1">
    <location>
        <begin position="35"/>
        <end position="58"/>
    </location>
</feature>
<accession>A0ABU2LC40</accession>
<comment type="caution">
    <text evidence="2">The sequence shown here is derived from an EMBL/GenBank/DDBJ whole genome shotgun (WGS) entry which is preliminary data.</text>
</comment>
<keyword evidence="3" id="KW-1185">Reference proteome</keyword>
<dbReference type="EMBL" id="JAVREN010000030">
    <property type="protein sequence ID" value="MDT0309041.1"/>
    <property type="molecule type" value="Genomic_DNA"/>
</dbReference>
<name>A0ABU2LC40_9ACTN</name>
<keyword evidence="1" id="KW-0812">Transmembrane</keyword>
<evidence type="ECO:0000313" key="3">
    <source>
        <dbReference type="Proteomes" id="UP001183388"/>
    </source>
</evidence>
<proteinExistence type="predicted"/>
<protein>
    <submittedName>
        <fullName evidence="2">Uncharacterized protein</fullName>
    </submittedName>
</protein>
<evidence type="ECO:0000313" key="2">
    <source>
        <dbReference type="EMBL" id="MDT0309041.1"/>
    </source>
</evidence>
<keyword evidence="1" id="KW-0472">Membrane</keyword>
<keyword evidence="1" id="KW-1133">Transmembrane helix</keyword>
<feature type="transmembrane region" description="Helical" evidence="1">
    <location>
        <begin position="108"/>
        <end position="132"/>
    </location>
</feature>
<evidence type="ECO:0000256" key="1">
    <source>
        <dbReference type="SAM" id="Phobius"/>
    </source>
</evidence>
<dbReference type="RefSeq" id="WP_311631995.1">
    <property type="nucleotide sequence ID" value="NZ_JAVREN010000030.1"/>
</dbReference>
<dbReference type="Proteomes" id="UP001183388">
    <property type="component" value="Unassembled WGS sequence"/>
</dbReference>